<name>A0A8H6SXL8_9AGAR</name>
<protein>
    <submittedName>
        <fullName evidence="2">Uncharacterized protein</fullName>
    </submittedName>
</protein>
<dbReference type="Proteomes" id="UP000636479">
    <property type="component" value="Unassembled WGS sequence"/>
</dbReference>
<feature type="compositionally biased region" description="Acidic residues" evidence="1">
    <location>
        <begin position="342"/>
        <end position="361"/>
    </location>
</feature>
<feature type="compositionally biased region" description="Basic and acidic residues" evidence="1">
    <location>
        <begin position="303"/>
        <end position="322"/>
    </location>
</feature>
<organism evidence="2 3">
    <name type="scientific">Mycena indigotica</name>
    <dbReference type="NCBI Taxonomy" id="2126181"/>
    <lineage>
        <taxon>Eukaryota</taxon>
        <taxon>Fungi</taxon>
        <taxon>Dikarya</taxon>
        <taxon>Basidiomycota</taxon>
        <taxon>Agaricomycotina</taxon>
        <taxon>Agaricomycetes</taxon>
        <taxon>Agaricomycetidae</taxon>
        <taxon>Agaricales</taxon>
        <taxon>Marasmiineae</taxon>
        <taxon>Mycenaceae</taxon>
        <taxon>Mycena</taxon>
    </lineage>
</organism>
<dbReference type="EMBL" id="JACAZF010000004">
    <property type="protein sequence ID" value="KAF7306207.1"/>
    <property type="molecule type" value="Genomic_DNA"/>
</dbReference>
<keyword evidence="3" id="KW-1185">Reference proteome</keyword>
<feature type="region of interest" description="Disordered" evidence="1">
    <location>
        <begin position="1"/>
        <end position="25"/>
    </location>
</feature>
<comment type="caution">
    <text evidence="2">The sequence shown here is derived from an EMBL/GenBank/DDBJ whole genome shotgun (WGS) entry which is preliminary data.</text>
</comment>
<evidence type="ECO:0000313" key="2">
    <source>
        <dbReference type="EMBL" id="KAF7306207.1"/>
    </source>
</evidence>
<feature type="compositionally biased region" description="Polar residues" evidence="1">
    <location>
        <begin position="13"/>
        <end position="23"/>
    </location>
</feature>
<feature type="compositionally biased region" description="Polar residues" evidence="1">
    <location>
        <begin position="258"/>
        <end position="267"/>
    </location>
</feature>
<sequence>MPASRSKRVTAIQPPSASRSLKTSGAVKRRSQFTAAEDILLVSHLCRIPAAKRRHKKVFERIHAEQPGLQRHSARSWFDRYCRRRDEYDFMCEMRARELGSASADEPNTDTRTPTGLQLSADDKLLAVTIGLNVIAQVHNVPIREVYSIWEAEGCLERVDAVLSLAGNGSDVEMTSVESDASSSQSPDSESESDNDVTPSSLHKSTSQYDFDTENAQDLSTGHSNSSRATSLAPAGESEVDAAGRADRIESDLEDHPSINQSTSFHATSIPAHAGDSESDPEESPKSGFESDDNASSSSGAKSARESESVIDSESDKGELGRDATGSELDWEEGNATMLVDSESDPDTGPEESEHDADSDEPRDLTPPPELTPRAPRRMMARRLYNGQPILTLDSLSTIASADEGSAASESHMSQTHCTGDGVGASDGEEQESTYIATQPDLFGPPLGPSKRRGKERGRKDKAEEEMDFENFSWGSLRR</sequence>
<feature type="region of interest" description="Disordered" evidence="1">
    <location>
        <begin position="401"/>
        <end position="479"/>
    </location>
</feature>
<dbReference type="RefSeq" id="XP_037221226.1">
    <property type="nucleotide sequence ID" value="XM_037360934.1"/>
</dbReference>
<dbReference type="Gene3D" id="1.10.10.60">
    <property type="entry name" value="Homeodomain-like"/>
    <property type="match status" value="1"/>
</dbReference>
<dbReference type="GeneID" id="59343450"/>
<accession>A0A8H6SXL8</accession>
<proteinExistence type="predicted"/>
<feature type="compositionally biased region" description="Low complexity" evidence="1">
    <location>
        <begin position="401"/>
        <end position="411"/>
    </location>
</feature>
<feature type="compositionally biased region" description="Polar residues" evidence="1">
    <location>
        <begin position="196"/>
        <end position="230"/>
    </location>
</feature>
<dbReference type="AlphaFoldDB" id="A0A8H6SXL8"/>
<feature type="region of interest" description="Disordered" evidence="1">
    <location>
        <begin position="254"/>
        <end position="382"/>
    </location>
</feature>
<reference evidence="2" key="1">
    <citation type="submission" date="2020-05" db="EMBL/GenBank/DDBJ databases">
        <title>Mycena genomes resolve the evolution of fungal bioluminescence.</title>
        <authorList>
            <person name="Tsai I.J."/>
        </authorList>
    </citation>
    <scope>NUCLEOTIDE SEQUENCE</scope>
    <source>
        <strain evidence="2">171206Taipei</strain>
    </source>
</reference>
<gene>
    <name evidence="2" type="ORF">MIND_00411200</name>
</gene>
<evidence type="ECO:0000256" key="1">
    <source>
        <dbReference type="SAM" id="MobiDB-lite"/>
    </source>
</evidence>
<feature type="region of interest" description="Disordered" evidence="1">
    <location>
        <begin position="173"/>
        <end position="242"/>
    </location>
</feature>
<feature type="compositionally biased region" description="Low complexity" evidence="1">
    <location>
        <begin position="176"/>
        <end position="188"/>
    </location>
</feature>
<evidence type="ECO:0000313" key="3">
    <source>
        <dbReference type="Proteomes" id="UP000636479"/>
    </source>
</evidence>